<sequence>MAGSQSKNLVGGVCFKPTAAQVVAAVESLYADKLKPFGRILLKRVGEHAADITAANALNGKTTYGYVSIDEGHIPRIDPKHLMRTCRQCPQLRVEFLDSGEYAAMLVGCPPTFVDPGSDPYPPELWVDLIVYFNGLADSHPPLPGGRYNSARALKARDLPFLEGRSLGEVCHILALAVSQKKILGHFKGHTVPYARSENGHKEFCASAELPVCTTKLATAGMPVATWEQAYQGLQELLAESASKGAHGIPMPNVKRLFRSRLGLELSETALGHSRVQDLLQDERLHGICEVRRQGVNNNYVVVRQSAEVLPPPGILGHCAVPLHEAEPTYVQPSSLSGGSWPGSGEPQPAYITPTLLESIPLDAKWASDEWPLRSGRSGFYGLDPEWASGPFGLEVDLTPWDSAEPGYAMGPPGLEGYGFGRGLACAAYAA</sequence>
<dbReference type="EMBL" id="CAUYUJ010002646">
    <property type="protein sequence ID" value="CAK0801710.1"/>
    <property type="molecule type" value="Genomic_DNA"/>
</dbReference>
<proteinExistence type="predicted"/>
<accession>A0ABN9QB40</accession>
<dbReference type="Pfam" id="PF14418">
    <property type="entry name" value="OHA"/>
    <property type="match status" value="1"/>
</dbReference>
<feature type="domain" description="HTH OST-type" evidence="1">
    <location>
        <begin position="226"/>
        <end position="306"/>
    </location>
</feature>
<organism evidence="2 3">
    <name type="scientific">Prorocentrum cordatum</name>
    <dbReference type="NCBI Taxonomy" id="2364126"/>
    <lineage>
        <taxon>Eukaryota</taxon>
        <taxon>Sar</taxon>
        <taxon>Alveolata</taxon>
        <taxon>Dinophyceae</taxon>
        <taxon>Prorocentrales</taxon>
        <taxon>Prorocentraceae</taxon>
        <taxon>Prorocentrum</taxon>
    </lineage>
</organism>
<gene>
    <name evidence="2" type="ORF">PCOR1329_LOCUS9491</name>
</gene>
<dbReference type="Proteomes" id="UP001189429">
    <property type="component" value="Unassembled WGS sequence"/>
</dbReference>
<dbReference type="InterPro" id="IPR025677">
    <property type="entry name" value="OST-HTH-assoc_dom"/>
</dbReference>
<comment type="caution">
    <text evidence="2">The sequence shown here is derived from an EMBL/GenBank/DDBJ whole genome shotgun (WGS) entry which is preliminary data.</text>
</comment>
<keyword evidence="3" id="KW-1185">Reference proteome</keyword>
<dbReference type="InterPro" id="IPR025605">
    <property type="entry name" value="OST-HTH/LOTUS_dom"/>
</dbReference>
<dbReference type="PROSITE" id="PS51644">
    <property type="entry name" value="HTH_OST"/>
    <property type="match status" value="1"/>
</dbReference>
<reference evidence="2" key="1">
    <citation type="submission" date="2023-10" db="EMBL/GenBank/DDBJ databases">
        <authorList>
            <person name="Chen Y."/>
            <person name="Shah S."/>
            <person name="Dougan E. K."/>
            <person name="Thang M."/>
            <person name="Chan C."/>
        </authorList>
    </citation>
    <scope>NUCLEOTIDE SEQUENCE [LARGE SCALE GENOMIC DNA]</scope>
</reference>
<evidence type="ECO:0000313" key="3">
    <source>
        <dbReference type="Proteomes" id="UP001189429"/>
    </source>
</evidence>
<name>A0ABN9QB40_9DINO</name>
<protein>
    <recommendedName>
        <fullName evidence="1">HTH OST-type domain-containing protein</fullName>
    </recommendedName>
</protein>
<evidence type="ECO:0000259" key="1">
    <source>
        <dbReference type="PROSITE" id="PS51644"/>
    </source>
</evidence>
<evidence type="ECO:0000313" key="2">
    <source>
        <dbReference type="EMBL" id="CAK0801710.1"/>
    </source>
</evidence>